<feature type="region of interest" description="Disordered" evidence="1">
    <location>
        <begin position="106"/>
        <end position="174"/>
    </location>
</feature>
<accession>A0A139AZV6</accession>
<feature type="region of interest" description="Disordered" evidence="1">
    <location>
        <begin position="1"/>
        <end position="23"/>
    </location>
</feature>
<name>A0A139AZV6_GONPJ</name>
<reference evidence="3 4" key="1">
    <citation type="journal article" date="2015" name="Genome Biol. Evol.">
        <title>Phylogenomic analyses indicate that early fungi evolved digesting cell walls of algal ancestors of land plants.</title>
        <authorList>
            <person name="Chang Y."/>
            <person name="Wang S."/>
            <person name="Sekimoto S."/>
            <person name="Aerts A.L."/>
            <person name="Choi C."/>
            <person name="Clum A."/>
            <person name="LaButti K.M."/>
            <person name="Lindquist E.A."/>
            <person name="Yee Ngan C."/>
            <person name="Ohm R.A."/>
            <person name="Salamov A.A."/>
            <person name="Grigoriev I.V."/>
            <person name="Spatafora J.W."/>
            <person name="Berbee M.L."/>
        </authorList>
    </citation>
    <scope>NUCLEOTIDE SEQUENCE [LARGE SCALE GENOMIC DNA]</scope>
    <source>
        <strain evidence="3 4">JEL478</strain>
    </source>
</reference>
<protein>
    <recommendedName>
        <fullName evidence="5">Transmembrane protein</fullName>
    </recommendedName>
</protein>
<feature type="compositionally biased region" description="Polar residues" evidence="1">
    <location>
        <begin position="13"/>
        <end position="23"/>
    </location>
</feature>
<evidence type="ECO:0008006" key="5">
    <source>
        <dbReference type="Google" id="ProtNLM"/>
    </source>
</evidence>
<dbReference type="EMBL" id="KQ965731">
    <property type="protein sequence ID" value="KXS22244.1"/>
    <property type="molecule type" value="Genomic_DNA"/>
</dbReference>
<evidence type="ECO:0000313" key="4">
    <source>
        <dbReference type="Proteomes" id="UP000070544"/>
    </source>
</evidence>
<feature type="compositionally biased region" description="Low complexity" evidence="1">
    <location>
        <begin position="1"/>
        <end position="12"/>
    </location>
</feature>
<keyword evidence="2" id="KW-0472">Membrane</keyword>
<dbReference type="Proteomes" id="UP000070544">
    <property type="component" value="Unassembled WGS sequence"/>
</dbReference>
<sequence length="174" mass="18035">MKMNSQSQSQSQASRRGTDTTPSWSRNAAALLGALACVAAVAADVGDRSAAAVWKRSSDDIPTSPAPAVNVVVLSVAIGGSILGVVLGCCVFVCCRRRERRMQQAAERIKEAAQGQGQGQGQGSNQSMPRPSPYTAPARNADAPPAEIESGTLPPAYDTLSTAVPMPTVGERKV</sequence>
<gene>
    <name evidence="3" type="ORF">M427DRAFT_150580</name>
</gene>
<evidence type="ECO:0000256" key="1">
    <source>
        <dbReference type="SAM" id="MobiDB-lite"/>
    </source>
</evidence>
<evidence type="ECO:0000256" key="2">
    <source>
        <dbReference type="SAM" id="Phobius"/>
    </source>
</evidence>
<keyword evidence="4" id="KW-1185">Reference proteome</keyword>
<keyword evidence="2" id="KW-0812">Transmembrane</keyword>
<evidence type="ECO:0000313" key="3">
    <source>
        <dbReference type="EMBL" id="KXS22244.1"/>
    </source>
</evidence>
<feature type="transmembrane region" description="Helical" evidence="2">
    <location>
        <begin position="67"/>
        <end position="94"/>
    </location>
</feature>
<keyword evidence="2" id="KW-1133">Transmembrane helix</keyword>
<organism evidence="3 4">
    <name type="scientific">Gonapodya prolifera (strain JEL478)</name>
    <name type="common">Monoblepharis prolifera</name>
    <dbReference type="NCBI Taxonomy" id="1344416"/>
    <lineage>
        <taxon>Eukaryota</taxon>
        <taxon>Fungi</taxon>
        <taxon>Fungi incertae sedis</taxon>
        <taxon>Chytridiomycota</taxon>
        <taxon>Chytridiomycota incertae sedis</taxon>
        <taxon>Monoblepharidomycetes</taxon>
        <taxon>Monoblepharidales</taxon>
        <taxon>Gonapodyaceae</taxon>
        <taxon>Gonapodya</taxon>
    </lineage>
</organism>
<dbReference type="AlphaFoldDB" id="A0A139AZV6"/>
<proteinExistence type="predicted"/>